<keyword evidence="2" id="KW-1185">Reference proteome</keyword>
<organism evidence="1 2">
    <name type="scientific">Vararia minispora EC-137</name>
    <dbReference type="NCBI Taxonomy" id="1314806"/>
    <lineage>
        <taxon>Eukaryota</taxon>
        <taxon>Fungi</taxon>
        <taxon>Dikarya</taxon>
        <taxon>Basidiomycota</taxon>
        <taxon>Agaricomycotina</taxon>
        <taxon>Agaricomycetes</taxon>
        <taxon>Russulales</taxon>
        <taxon>Lachnocladiaceae</taxon>
        <taxon>Vararia</taxon>
    </lineage>
</organism>
<evidence type="ECO:0000313" key="2">
    <source>
        <dbReference type="Proteomes" id="UP000814128"/>
    </source>
</evidence>
<comment type="caution">
    <text evidence="1">The sequence shown here is derived from an EMBL/GenBank/DDBJ whole genome shotgun (WGS) entry which is preliminary data.</text>
</comment>
<evidence type="ECO:0000313" key="1">
    <source>
        <dbReference type="EMBL" id="KAI0033290.1"/>
    </source>
</evidence>
<accession>A0ACB8QNN3</accession>
<name>A0ACB8QNN3_9AGAM</name>
<dbReference type="EMBL" id="MU273523">
    <property type="protein sequence ID" value="KAI0033290.1"/>
    <property type="molecule type" value="Genomic_DNA"/>
</dbReference>
<reference evidence="1" key="2">
    <citation type="journal article" date="2022" name="New Phytol.">
        <title>Evolutionary transition to the ectomycorrhizal habit in the genomes of a hyperdiverse lineage of mushroom-forming fungi.</title>
        <authorList>
            <person name="Looney B."/>
            <person name="Miyauchi S."/>
            <person name="Morin E."/>
            <person name="Drula E."/>
            <person name="Courty P.E."/>
            <person name="Kohler A."/>
            <person name="Kuo A."/>
            <person name="LaButti K."/>
            <person name="Pangilinan J."/>
            <person name="Lipzen A."/>
            <person name="Riley R."/>
            <person name="Andreopoulos W."/>
            <person name="He G."/>
            <person name="Johnson J."/>
            <person name="Nolan M."/>
            <person name="Tritt A."/>
            <person name="Barry K.W."/>
            <person name="Grigoriev I.V."/>
            <person name="Nagy L.G."/>
            <person name="Hibbett D."/>
            <person name="Henrissat B."/>
            <person name="Matheny P.B."/>
            <person name="Labbe J."/>
            <person name="Martin F.M."/>
        </authorList>
    </citation>
    <scope>NUCLEOTIDE SEQUENCE</scope>
    <source>
        <strain evidence="1">EC-137</strain>
    </source>
</reference>
<dbReference type="Proteomes" id="UP000814128">
    <property type="component" value="Unassembled WGS sequence"/>
</dbReference>
<sequence>MRIVLRAASEPIRGYLNVSTGVKLSTVNAGIDVTIDLYASDPGRPHEVVLETVKGKHVCPPRWTIFPSDIAANVSLFDVSSSQDSAFAVRANTLTAPVNLTLFRSPAGGDVQLSATSVDGATALRVDAAFEGNLTASSLSNVTSLGRLDVADPTGNEWTRTMTISEIGNHSIRGMVSWGGHVA</sequence>
<reference evidence="1" key="1">
    <citation type="submission" date="2021-02" db="EMBL/GenBank/DDBJ databases">
        <authorList>
            <consortium name="DOE Joint Genome Institute"/>
            <person name="Ahrendt S."/>
            <person name="Looney B.P."/>
            <person name="Miyauchi S."/>
            <person name="Morin E."/>
            <person name="Drula E."/>
            <person name="Courty P.E."/>
            <person name="Chicoki N."/>
            <person name="Fauchery L."/>
            <person name="Kohler A."/>
            <person name="Kuo A."/>
            <person name="Labutti K."/>
            <person name="Pangilinan J."/>
            <person name="Lipzen A."/>
            <person name="Riley R."/>
            <person name="Andreopoulos W."/>
            <person name="He G."/>
            <person name="Johnson J."/>
            <person name="Barry K.W."/>
            <person name="Grigoriev I.V."/>
            <person name="Nagy L."/>
            <person name="Hibbett D."/>
            <person name="Henrissat B."/>
            <person name="Matheny P.B."/>
            <person name="Labbe J."/>
            <person name="Martin F."/>
        </authorList>
    </citation>
    <scope>NUCLEOTIDE SEQUENCE</scope>
    <source>
        <strain evidence="1">EC-137</strain>
    </source>
</reference>
<protein>
    <submittedName>
        <fullName evidence="1">Uncharacterized protein</fullName>
    </submittedName>
</protein>
<proteinExistence type="predicted"/>
<gene>
    <name evidence="1" type="ORF">K488DRAFT_48056</name>
</gene>